<protein>
    <submittedName>
        <fullName evidence="1">Uncharacterized protein</fullName>
    </submittedName>
</protein>
<organism evidence="1 2">
    <name type="scientific">Ancylostoma ceylanicum</name>
    <dbReference type="NCBI Taxonomy" id="53326"/>
    <lineage>
        <taxon>Eukaryota</taxon>
        <taxon>Metazoa</taxon>
        <taxon>Ecdysozoa</taxon>
        <taxon>Nematoda</taxon>
        <taxon>Chromadorea</taxon>
        <taxon>Rhabditida</taxon>
        <taxon>Rhabditina</taxon>
        <taxon>Rhabditomorpha</taxon>
        <taxon>Strongyloidea</taxon>
        <taxon>Ancylostomatidae</taxon>
        <taxon>Ancylostomatinae</taxon>
        <taxon>Ancylostoma</taxon>
    </lineage>
</organism>
<name>A0A016W6C8_9BILA</name>
<accession>A0A016W6C8</accession>
<dbReference type="AlphaFoldDB" id="A0A016W6C8"/>
<reference evidence="2" key="1">
    <citation type="journal article" date="2015" name="Nat. Genet.">
        <title>The genome and transcriptome of the zoonotic hookworm Ancylostoma ceylanicum identify infection-specific gene families.</title>
        <authorList>
            <person name="Schwarz E.M."/>
            <person name="Hu Y."/>
            <person name="Antoshechkin I."/>
            <person name="Miller M.M."/>
            <person name="Sternberg P.W."/>
            <person name="Aroian R.V."/>
        </authorList>
    </citation>
    <scope>NUCLEOTIDE SEQUENCE</scope>
    <source>
        <strain evidence="2">HY135</strain>
    </source>
</reference>
<keyword evidence="2" id="KW-1185">Reference proteome</keyword>
<proteinExistence type="predicted"/>
<dbReference type="EMBL" id="JARK01000739">
    <property type="protein sequence ID" value="EYC35131.1"/>
    <property type="molecule type" value="Genomic_DNA"/>
</dbReference>
<sequence>MKVPPASAATVSILHCTDASNVHSLYFGVSDSCTAWCATWLPAGGVPAADYDKHNKTHPIRLPASIISRRSAGWPLERRQQGAASRAMRCGYRTPRNIQTVRI</sequence>
<gene>
    <name evidence="1" type="primary">Acey_s1140.g3679</name>
    <name evidence="1" type="ORF">Y032_1140g3679</name>
</gene>
<comment type="caution">
    <text evidence="1">The sequence shown here is derived from an EMBL/GenBank/DDBJ whole genome shotgun (WGS) entry which is preliminary data.</text>
</comment>
<evidence type="ECO:0000313" key="2">
    <source>
        <dbReference type="Proteomes" id="UP000024635"/>
    </source>
</evidence>
<dbReference type="Proteomes" id="UP000024635">
    <property type="component" value="Unassembled WGS sequence"/>
</dbReference>
<evidence type="ECO:0000313" key="1">
    <source>
        <dbReference type="EMBL" id="EYC35131.1"/>
    </source>
</evidence>